<evidence type="ECO:0000256" key="1">
    <source>
        <dbReference type="SAM" id="MobiDB-lite"/>
    </source>
</evidence>
<feature type="compositionally biased region" description="Acidic residues" evidence="1">
    <location>
        <begin position="226"/>
        <end position="250"/>
    </location>
</feature>
<dbReference type="EMBL" id="AP019840">
    <property type="protein sequence ID" value="BBM51582.1"/>
    <property type="molecule type" value="Genomic_DNA"/>
</dbReference>
<feature type="transmembrane region" description="Helical" evidence="2">
    <location>
        <begin position="7"/>
        <end position="25"/>
    </location>
</feature>
<organism evidence="3 4">
    <name type="scientific">Leptotrichia trevisanii</name>
    <dbReference type="NCBI Taxonomy" id="109328"/>
    <lineage>
        <taxon>Bacteria</taxon>
        <taxon>Fusobacteriati</taxon>
        <taxon>Fusobacteriota</taxon>
        <taxon>Fusobacteriia</taxon>
        <taxon>Fusobacteriales</taxon>
        <taxon>Leptotrichiaceae</taxon>
        <taxon>Leptotrichia</taxon>
    </lineage>
</organism>
<proteinExistence type="predicted"/>
<sequence>MNDKINIRNLIFGIILGLIAIFNIFEWTNFIIKYNKQNPKISKIKNLKNKTNKYTNNNIENNIEYEVKSGYKYKKINGESSAFTPRNLGYAESLLNNQVSYDSLREEYCRTVNEIIKVDNGIMPGTASPFEEVTYIQVDDAYKEHLQKIAQIRQVFDTIYGNDNALENGAGCHYTGTYWNNVNSQYKAKQFYDSSIIKYLNNHGYGVKNNTNSISKRKKESSNNEVEIDDDEMIDNLEIESSDEDYTEYD</sequence>
<evidence type="ECO:0000313" key="4">
    <source>
        <dbReference type="Proteomes" id="UP000321378"/>
    </source>
</evidence>
<feature type="region of interest" description="Disordered" evidence="1">
    <location>
        <begin position="210"/>
        <end position="250"/>
    </location>
</feature>
<name>A0A510KIR7_9FUSO</name>
<protein>
    <submittedName>
        <fullName evidence="3">Uncharacterized protein</fullName>
    </submittedName>
</protein>
<evidence type="ECO:0000256" key="2">
    <source>
        <dbReference type="SAM" id="Phobius"/>
    </source>
</evidence>
<keyword evidence="2" id="KW-0472">Membrane</keyword>
<evidence type="ECO:0000313" key="3">
    <source>
        <dbReference type="EMBL" id="BBM51582.1"/>
    </source>
</evidence>
<dbReference type="Proteomes" id="UP000321378">
    <property type="component" value="Chromosome"/>
</dbReference>
<gene>
    <name evidence="3" type="ORF">JMUB3935_0549</name>
</gene>
<reference evidence="3 4" key="1">
    <citation type="submission" date="2019-07" db="EMBL/GenBank/DDBJ databases">
        <title>Complete Genome Sequence of Leptotrichia trevisanii Strain JMUB3935.</title>
        <authorList>
            <person name="Watanabe S."/>
            <person name="Cui L."/>
        </authorList>
    </citation>
    <scope>NUCLEOTIDE SEQUENCE [LARGE SCALE GENOMIC DNA]</scope>
    <source>
        <strain evidence="3 4">JMUB3935</strain>
    </source>
</reference>
<dbReference type="AlphaFoldDB" id="A0A510KIR7"/>
<dbReference type="RefSeq" id="WP_146996045.1">
    <property type="nucleotide sequence ID" value="NZ_AP019840.1"/>
</dbReference>
<keyword evidence="2" id="KW-0812">Transmembrane</keyword>
<keyword evidence="2" id="KW-1133">Transmembrane helix</keyword>
<accession>A0A510KIR7</accession>